<dbReference type="EMBL" id="CP119311">
    <property type="protein sequence ID" value="WEK37819.1"/>
    <property type="molecule type" value="Genomic_DNA"/>
</dbReference>
<name>A0AAJ6BJD6_9BACT</name>
<accession>A0AAJ6BJD6</accession>
<feature type="chain" id="PRO_5042596780" evidence="1">
    <location>
        <begin position="22"/>
        <end position="93"/>
    </location>
</feature>
<reference evidence="2" key="1">
    <citation type="submission" date="2023-03" db="EMBL/GenBank/DDBJ databases">
        <title>Andean soil-derived lignocellulolytic bacterial consortium as a source of novel taxa and putative plastic-active enzymes.</title>
        <authorList>
            <person name="Diaz-Garcia L."/>
            <person name="Chuvochina M."/>
            <person name="Feuerriegel G."/>
            <person name="Bunk B."/>
            <person name="Sproer C."/>
            <person name="Streit W.R."/>
            <person name="Rodriguez L.M."/>
            <person name="Overmann J."/>
            <person name="Jimenez D.J."/>
        </authorList>
    </citation>
    <scope>NUCLEOTIDE SEQUENCE</scope>
    <source>
        <strain evidence="2">MAG 7</strain>
    </source>
</reference>
<dbReference type="AlphaFoldDB" id="A0AAJ6BJD6"/>
<proteinExistence type="predicted"/>
<evidence type="ECO:0000313" key="3">
    <source>
        <dbReference type="Proteomes" id="UP001220610"/>
    </source>
</evidence>
<sequence length="93" mass="9942">MKKIILWPTSALLVGALSGFASVSPVLNNSYKPPAVALYARLNFVCVLICPCPNAALFMTGVPGFQATITSGTFPTVYLLYENNVCTIPVVFN</sequence>
<evidence type="ECO:0000256" key="1">
    <source>
        <dbReference type="SAM" id="SignalP"/>
    </source>
</evidence>
<dbReference type="Proteomes" id="UP001220610">
    <property type="component" value="Chromosome"/>
</dbReference>
<protein>
    <submittedName>
        <fullName evidence="2">Uncharacterized protein</fullName>
    </submittedName>
</protein>
<keyword evidence="1" id="KW-0732">Signal</keyword>
<evidence type="ECO:0000313" key="2">
    <source>
        <dbReference type="EMBL" id="WEK37819.1"/>
    </source>
</evidence>
<organism evidence="2 3">
    <name type="scientific">Candidatus Pseudobacter hemicellulosilyticus</name>
    <dbReference type="NCBI Taxonomy" id="3121375"/>
    <lineage>
        <taxon>Bacteria</taxon>
        <taxon>Pseudomonadati</taxon>
        <taxon>Bacteroidota</taxon>
        <taxon>Chitinophagia</taxon>
        <taxon>Chitinophagales</taxon>
        <taxon>Chitinophagaceae</taxon>
        <taxon>Pseudobacter</taxon>
    </lineage>
</organism>
<feature type="signal peptide" evidence="1">
    <location>
        <begin position="1"/>
        <end position="21"/>
    </location>
</feature>
<gene>
    <name evidence="2" type="ORF">P0Y53_09925</name>
</gene>